<accession>A0ABD3JW69</accession>
<comment type="caution">
    <text evidence="3">The sequence shown here is derived from an EMBL/GenBank/DDBJ whole genome shotgun (WGS) entry which is preliminary data.</text>
</comment>
<organism evidence="3 4">
    <name type="scientific">Eucalyptus globulus</name>
    <name type="common">Tasmanian blue gum</name>
    <dbReference type="NCBI Taxonomy" id="34317"/>
    <lineage>
        <taxon>Eukaryota</taxon>
        <taxon>Viridiplantae</taxon>
        <taxon>Streptophyta</taxon>
        <taxon>Embryophyta</taxon>
        <taxon>Tracheophyta</taxon>
        <taxon>Spermatophyta</taxon>
        <taxon>Magnoliopsida</taxon>
        <taxon>eudicotyledons</taxon>
        <taxon>Gunneridae</taxon>
        <taxon>Pentapetalae</taxon>
        <taxon>rosids</taxon>
        <taxon>malvids</taxon>
        <taxon>Myrtales</taxon>
        <taxon>Myrtaceae</taxon>
        <taxon>Myrtoideae</taxon>
        <taxon>Eucalypteae</taxon>
        <taxon>Eucalyptus</taxon>
    </lineage>
</organism>
<name>A0ABD3JW69_EUCGL</name>
<dbReference type="Pfam" id="PF03732">
    <property type="entry name" value="Retrotrans_gag"/>
    <property type="match status" value="1"/>
</dbReference>
<dbReference type="PANTHER" id="PTHR32108:SF9">
    <property type="entry name" value="REVERSE TRANSCRIPTASE RNASE H-LIKE DOMAIN-CONTAINING PROTEIN"/>
    <property type="match status" value="1"/>
</dbReference>
<sequence length="823" mass="92388">MMLEISQKLKEPPAVAVTGTSTPVLSEHASPSTGGTHVADLPGKEIAGEAPSATPIIVNLDPPPKENPTPRLSDESEKRLAKMEERLCVLQGYELKGADRLSPYTKTSFPENFQELEFTRKYDGTGCPRTHLRYYMRKMAPYADNVPFLIHTFQDSLEGIALTWFIALDIEEFTSWDDLANEFLQQYRFNTELAPTREELTRVEKKRNESFKAFAQRWRTMASQVKPALNEREMKQLFLKTLPSEYFQGLVFLGCQTFSQLVEVGEGVEWAMVEGKISTGGAKKFPPRKDKEAAIEVALVQEPHFPRPTATPAHKPTMVPGSSSQAFDNGKRPFRKGFSPLPCPLSKLLPMLLEKRMVAKEVPRDNPPRFAGFDITKTCEYHMGEMGHDVDNCHMLRYKVQQLLDKNILTFREAQPNVQQNPLPNHVGGVNSISEDTRASQQPLVLDASELYESLVLAGYYEGQEDVTLEERLNRVRRMITMGVIRRGEEEEKVVSVTMPSSFRSSFYNFVGMSRARKAMHGISKTPALYEEGLIAMITPMVIELSDEELAGDIELEIAEPTVIDLMVEEMSTIEVTGGHTIPVTIELPPQEEDEMVMLEYPPKFDFKAVPWGYGTNEVDAVTQSGRCYAPDKGIEKKAVTEEEAKQFLVVVKSSEFNVVDQLRKLPAQISLLELFKSSEKHRDILLKVLNEVHVPESIDEVQLEEFVGAVLLKDQISFTDEDLPPDGPNHTKPLHISVKHESTLVCRVLIDNGSALNICPLATLHRLGIDLGRIRIGKSTVRAFDGMKKDVIGEIELELLIGPVLFQAVFQVLDIPSAFNVC</sequence>
<keyword evidence="4" id="KW-1185">Reference proteome</keyword>
<proteinExistence type="predicted"/>
<gene>
    <name evidence="3" type="ORF">ACJRO7_028574</name>
</gene>
<feature type="compositionally biased region" description="Polar residues" evidence="1">
    <location>
        <begin position="18"/>
        <end position="35"/>
    </location>
</feature>
<dbReference type="PANTHER" id="PTHR32108">
    <property type="entry name" value="DNA-DIRECTED RNA POLYMERASE SUBUNIT ALPHA"/>
    <property type="match status" value="1"/>
</dbReference>
<protein>
    <recommendedName>
        <fullName evidence="2">Retrotransposon gag domain-containing protein</fullName>
    </recommendedName>
</protein>
<dbReference type="InterPro" id="IPR005162">
    <property type="entry name" value="Retrotrans_gag_dom"/>
</dbReference>
<feature type="domain" description="Retrotransposon gag" evidence="2">
    <location>
        <begin position="155"/>
        <end position="240"/>
    </location>
</feature>
<evidence type="ECO:0000256" key="1">
    <source>
        <dbReference type="SAM" id="MobiDB-lite"/>
    </source>
</evidence>
<feature type="region of interest" description="Disordered" evidence="1">
    <location>
        <begin position="1"/>
        <end position="78"/>
    </location>
</feature>
<evidence type="ECO:0000259" key="2">
    <source>
        <dbReference type="Pfam" id="PF03732"/>
    </source>
</evidence>
<reference evidence="3 4" key="1">
    <citation type="submission" date="2024-11" db="EMBL/GenBank/DDBJ databases">
        <title>Chromosome-level genome assembly of Eucalyptus globulus Labill. provides insights into its genome evolution.</title>
        <authorList>
            <person name="Li X."/>
        </authorList>
    </citation>
    <scope>NUCLEOTIDE SEQUENCE [LARGE SCALE GENOMIC DNA]</scope>
    <source>
        <strain evidence="3">CL2024</strain>
        <tissue evidence="3">Fresh tender leaves</tissue>
    </source>
</reference>
<dbReference type="EMBL" id="JBJKBG010000007">
    <property type="protein sequence ID" value="KAL3731713.1"/>
    <property type="molecule type" value="Genomic_DNA"/>
</dbReference>
<dbReference type="AlphaFoldDB" id="A0ABD3JW69"/>
<dbReference type="CDD" id="cd00303">
    <property type="entry name" value="retropepsin_like"/>
    <property type="match status" value="1"/>
</dbReference>
<evidence type="ECO:0000313" key="4">
    <source>
        <dbReference type="Proteomes" id="UP001634007"/>
    </source>
</evidence>
<dbReference type="Proteomes" id="UP001634007">
    <property type="component" value="Unassembled WGS sequence"/>
</dbReference>
<evidence type="ECO:0000313" key="3">
    <source>
        <dbReference type="EMBL" id="KAL3731713.1"/>
    </source>
</evidence>
<feature type="region of interest" description="Disordered" evidence="1">
    <location>
        <begin position="305"/>
        <end position="326"/>
    </location>
</feature>